<evidence type="ECO:0000313" key="3">
    <source>
        <dbReference type="Proteomes" id="UP001549099"/>
    </source>
</evidence>
<sequence>MNQEITKQRTNKSDSRTTPDETAVSEKQLKQAGSVSKPSKAQRNKTAGSAPDDNQPNGHKSKPFQLKKRIPSHCFKYTKQ</sequence>
<evidence type="ECO:0000313" key="2">
    <source>
        <dbReference type="EMBL" id="MET3574869.1"/>
    </source>
</evidence>
<comment type="caution">
    <text evidence="2">The sequence shown here is derived from an EMBL/GenBank/DDBJ whole genome shotgun (WGS) entry which is preliminary data.</text>
</comment>
<feature type="compositionally biased region" description="Polar residues" evidence="1">
    <location>
        <begin position="31"/>
        <end position="58"/>
    </location>
</feature>
<protein>
    <submittedName>
        <fullName evidence="2">Uncharacterized protein</fullName>
    </submittedName>
</protein>
<dbReference type="RefSeq" id="WP_354195449.1">
    <property type="nucleotide sequence ID" value="NZ_JBEPLW010000002.1"/>
</dbReference>
<organism evidence="2 3">
    <name type="scientific">Bhargavaea ullalensis</name>
    <dbReference type="NCBI Taxonomy" id="1265685"/>
    <lineage>
        <taxon>Bacteria</taxon>
        <taxon>Bacillati</taxon>
        <taxon>Bacillota</taxon>
        <taxon>Bacilli</taxon>
        <taxon>Bacillales</taxon>
        <taxon>Caryophanaceae</taxon>
        <taxon>Bhargavaea</taxon>
    </lineage>
</organism>
<evidence type="ECO:0000256" key="1">
    <source>
        <dbReference type="SAM" id="MobiDB-lite"/>
    </source>
</evidence>
<name>A0ABV2G9N3_9BACL</name>
<proteinExistence type="predicted"/>
<dbReference type="Proteomes" id="UP001549099">
    <property type="component" value="Unassembled WGS sequence"/>
</dbReference>
<reference evidence="2 3" key="1">
    <citation type="submission" date="2024-06" db="EMBL/GenBank/DDBJ databases">
        <title>Genomic Encyclopedia of Type Strains, Phase IV (KMG-IV): sequencing the most valuable type-strain genomes for metagenomic binning, comparative biology and taxonomic classification.</title>
        <authorList>
            <person name="Goeker M."/>
        </authorList>
    </citation>
    <scope>NUCLEOTIDE SEQUENCE [LARGE SCALE GENOMIC DNA]</scope>
    <source>
        <strain evidence="2 3">DSM 26128</strain>
    </source>
</reference>
<keyword evidence="3" id="KW-1185">Reference proteome</keyword>
<dbReference type="EMBL" id="JBEPLW010000002">
    <property type="protein sequence ID" value="MET3574869.1"/>
    <property type="molecule type" value="Genomic_DNA"/>
</dbReference>
<feature type="compositionally biased region" description="Basic residues" evidence="1">
    <location>
        <begin position="59"/>
        <end position="80"/>
    </location>
</feature>
<feature type="region of interest" description="Disordered" evidence="1">
    <location>
        <begin position="1"/>
        <end position="80"/>
    </location>
</feature>
<accession>A0ABV2G9N3</accession>
<gene>
    <name evidence="2" type="ORF">ABID49_000751</name>
</gene>